<keyword evidence="3" id="KW-1185">Reference proteome</keyword>
<sequence length="124" mass="14850">MSNVILVHNETADPDFKDQEPTYKLDELPKEELVQLCNKYLGVAKKAKKSKDEAHRENELMKRELKELRGTNYDLELENQILKRDKIYPPYEDESLLKLPSVRHIHDDDRRMNCFWRFGSLFKK</sequence>
<name>A0A9N9RUW8_9DIPT</name>
<dbReference type="AlphaFoldDB" id="A0A9N9RUW8"/>
<feature type="coiled-coil region" evidence="1">
    <location>
        <begin position="44"/>
        <end position="85"/>
    </location>
</feature>
<gene>
    <name evidence="2" type="ORF">CHIRRI_LOCUS7016</name>
</gene>
<dbReference type="EMBL" id="OU895878">
    <property type="protein sequence ID" value="CAG9804123.1"/>
    <property type="molecule type" value="Genomic_DNA"/>
</dbReference>
<reference evidence="2" key="2">
    <citation type="submission" date="2022-10" db="EMBL/GenBank/DDBJ databases">
        <authorList>
            <consortium name="ENA_rothamsted_submissions"/>
            <consortium name="culmorum"/>
            <person name="King R."/>
        </authorList>
    </citation>
    <scope>NUCLEOTIDE SEQUENCE</scope>
</reference>
<proteinExistence type="predicted"/>
<evidence type="ECO:0000256" key="1">
    <source>
        <dbReference type="SAM" id="Coils"/>
    </source>
</evidence>
<evidence type="ECO:0000313" key="3">
    <source>
        <dbReference type="Proteomes" id="UP001153620"/>
    </source>
</evidence>
<reference evidence="2" key="1">
    <citation type="submission" date="2022-01" db="EMBL/GenBank/DDBJ databases">
        <authorList>
            <person name="King R."/>
        </authorList>
    </citation>
    <scope>NUCLEOTIDE SEQUENCE</scope>
</reference>
<protein>
    <submittedName>
        <fullName evidence="2">Uncharacterized protein</fullName>
    </submittedName>
</protein>
<keyword evidence="1" id="KW-0175">Coiled coil</keyword>
<organism evidence="2 3">
    <name type="scientific">Chironomus riparius</name>
    <dbReference type="NCBI Taxonomy" id="315576"/>
    <lineage>
        <taxon>Eukaryota</taxon>
        <taxon>Metazoa</taxon>
        <taxon>Ecdysozoa</taxon>
        <taxon>Arthropoda</taxon>
        <taxon>Hexapoda</taxon>
        <taxon>Insecta</taxon>
        <taxon>Pterygota</taxon>
        <taxon>Neoptera</taxon>
        <taxon>Endopterygota</taxon>
        <taxon>Diptera</taxon>
        <taxon>Nematocera</taxon>
        <taxon>Chironomoidea</taxon>
        <taxon>Chironomidae</taxon>
        <taxon>Chironominae</taxon>
        <taxon>Chironomus</taxon>
    </lineage>
</organism>
<evidence type="ECO:0000313" key="2">
    <source>
        <dbReference type="EMBL" id="CAG9804123.1"/>
    </source>
</evidence>
<accession>A0A9N9RUW8</accession>
<dbReference type="Proteomes" id="UP001153620">
    <property type="component" value="Chromosome 2"/>
</dbReference>